<dbReference type="GO" id="GO:0051087">
    <property type="term" value="F:protein-folding chaperone binding"/>
    <property type="evidence" value="ECO:0007669"/>
    <property type="project" value="InterPro"/>
</dbReference>
<dbReference type="EMBL" id="AQGS01000267">
    <property type="protein sequence ID" value="EPS40957.1"/>
    <property type="molecule type" value="Genomic_DNA"/>
</dbReference>
<dbReference type="Proteomes" id="UP000015100">
    <property type="component" value="Unassembled WGS sequence"/>
</dbReference>
<comment type="caution">
    <text evidence="4">The sequence shown here is derived from an EMBL/GenBank/DDBJ whole genome shotgun (WGS) entry which is preliminary data.</text>
</comment>
<evidence type="ECO:0000313" key="5">
    <source>
        <dbReference type="Proteomes" id="UP000015100"/>
    </source>
</evidence>
<dbReference type="InterPro" id="IPR001623">
    <property type="entry name" value="DnaJ_domain"/>
</dbReference>
<dbReference type="eggNOG" id="KOG3192">
    <property type="taxonomic scope" value="Eukaryota"/>
</dbReference>
<dbReference type="GO" id="GO:0051259">
    <property type="term" value="P:protein complex oligomerization"/>
    <property type="evidence" value="ECO:0007669"/>
    <property type="project" value="InterPro"/>
</dbReference>
<dbReference type="SMART" id="SM00271">
    <property type="entry name" value="DnaJ"/>
    <property type="match status" value="1"/>
</dbReference>
<evidence type="ECO:0000313" key="4">
    <source>
        <dbReference type="EMBL" id="EPS40957.1"/>
    </source>
</evidence>
<name>S8C056_DACHA</name>
<dbReference type="OrthoDB" id="448954at2759"/>
<reference evidence="5" key="2">
    <citation type="submission" date="2013-04" db="EMBL/GenBank/DDBJ databases">
        <title>Genomic mechanisms accounting for the adaptation to parasitism in nematode-trapping fungi.</title>
        <authorList>
            <person name="Ahren D.G."/>
        </authorList>
    </citation>
    <scope>NUCLEOTIDE SEQUENCE [LARGE SCALE GENOMIC DNA]</scope>
    <source>
        <strain evidence="5">CBS 200.50</strain>
    </source>
</reference>
<dbReference type="InterPro" id="IPR009073">
    <property type="entry name" value="HscB_oligo_C"/>
</dbReference>
<dbReference type="NCBIfam" id="TIGR00714">
    <property type="entry name" value="hscB"/>
    <property type="match status" value="1"/>
</dbReference>
<dbReference type="OMA" id="TVELKYW"/>
<dbReference type="STRING" id="1284197.S8C056"/>
<feature type="domain" description="J" evidence="3">
    <location>
        <begin position="84"/>
        <end position="161"/>
    </location>
</feature>
<keyword evidence="2" id="KW-0143">Chaperone</keyword>
<dbReference type="Pfam" id="PF07743">
    <property type="entry name" value="HSCB_C"/>
    <property type="match status" value="1"/>
</dbReference>
<evidence type="ECO:0000259" key="3">
    <source>
        <dbReference type="PROSITE" id="PS50076"/>
    </source>
</evidence>
<gene>
    <name evidence="4" type="ORF">H072_5116</name>
</gene>
<dbReference type="AlphaFoldDB" id="S8C056"/>
<dbReference type="GO" id="GO:0001671">
    <property type="term" value="F:ATPase activator activity"/>
    <property type="evidence" value="ECO:0007669"/>
    <property type="project" value="InterPro"/>
</dbReference>
<dbReference type="HOGENOM" id="CLU_068529_1_1_1"/>
<dbReference type="InterPro" id="IPR004640">
    <property type="entry name" value="HscB"/>
</dbReference>
<dbReference type="InterPro" id="IPR036869">
    <property type="entry name" value="J_dom_sf"/>
</dbReference>
<evidence type="ECO:0000256" key="1">
    <source>
        <dbReference type="ARBA" id="ARBA00010476"/>
    </source>
</evidence>
<comment type="similarity">
    <text evidence="1">Belongs to the HscB family.</text>
</comment>
<dbReference type="GO" id="GO:0005739">
    <property type="term" value="C:mitochondrion"/>
    <property type="evidence" value="ECO:0007669"/>
    <property type="project" value="TreeGrafter"/>
</dbReference>
<reference evidence="4 5" key="1">
    <citation type="journal article" date="2013" name="PLoS Genet.">
        <title>Genomic mechanisms accounting for the adaptation to parasitism in nematode-trapping fungi.</title>
        <authorList>
            <person name="Meerupati T."/>
            <person name="Andersson K.M."/>
            <person name="Friman E."/>
            <person name="Kumar D."/>
            <person name="Tunlid A."/>
            <person name="Ahren D."/>
        </authorList>
    </citation>
    <scope>NUCLEOTIDE SEQUENCE [LARGE SCALE GENOMIC DNA]</scope>
    <source>
        <strain evidence="4 5">CBS 200.50</strain>
    </source>
</reference>
<dbReference type="SUPFAM" id="SSF47144">
    <property type="entry name" value="HSC20 (HSCB), C-terminal oligomerisation domain"/>
    <property type="match status" value="1"/>
</dbReference>
<keyword evidence="5" id="KW-1185">Reference proteome</keyword>
<dbReference type="PANTHER" id="PTHR14021">
    <property type="entry name" value="IRON-SULFUR CLUSTER CO-CHAPERONE PROTEIN HSCB"/>
    <property type="match status" value="1"/>
</dbReference>
<accession>S8C056</accession>
<dbReference type="SUPFAM" id="SSF46565">
    <property type="entry name" value="Chaperone J-domain"/>
    <property type="match status" value="1"/>
</dbReference>
<dbReference type="InterPro" id="IPR036386">
    <property type="entry name" value="HscB_C_sf"/>
</dbReference>
<evidence type="ECO:0000256" key="2">
    <source>
        <dbReference type="ARBA" id="ARBA00023186"/>
    </source>
</evidence>
<proteinExistence type="inferred from homology"/>
<dbReference type="GO" id="GO:0044571">
    <property type="term" value="P:[2Fe-2S] cluster assembly"/>
    <property type="evidence" value="ECO:0007669"/>
    <property type="project" value="InterPro"/>
</dbReference>
<dbReference type="PANTHER" id="PTHR14021:SF15">
    <property type="entry name" value="IRON-SULFUR CLUSTER CO-CHAPERONE PROTEIN HSCB"/>
    <property type="match status" value="1"/>
</dbReference>
<protein>
    <recommendedName>
        <fullName evidence="3">J domain-containing protein</fullName>
    </recommendedName>
</protein>
<organism evidence="4 5">
    <name type="scientific">Dactylellina haptotyla (strain CBS 200.50)</name>
    <name type="common">Nematode-trapping fungus</name>
    <name type="synonym">Monacrosporium haptotylum</name>
    <dbReference type="NCBI Taxonomy" id="1284197"/>
    <lineage>
        <taxon>Eukaryota</taxon>
        <taxon>Fungi</taxon>
        <taxon>Dikarya</taxon>
        <taxon>Ascomycota</taxon>
        <taxon>Pezizomycotina</taxon>
        <taxon>Orbiliomycetes</taxon>
        <taxon>Orbiliales</taxon>
        <taxon>Orbiliaceae</taxon>
        <taxon>Dactylellina</taxon>
    </lineage>
</organism>
<dbReference type="PROSITE" id="PS50076">
    <property type="entry name" value="DNAJ_2"/>
    <property type="match status" value="1"/>
</dbReference>
<dbReference type="Gene3D" id="1.10.287.110">
    <property type="entry name" value="DnaJ domain"/>
    <property type="match status" value="1"/>
</dbReference>
<sequence length="260" mass="29476">MNLTTATFTSRRLAGRVLSTCARRPAPPAAATSSFITAIRPPYPGRYTHRTCTSTLGIHITRSPSRQYSTESTTITPSPLPQKTYYTLFPATLSAGPPPLGPFEIDTRQLRSEFLKRQQSTHPDLFPPSERKKAETASAQLNKAYTTLLDPLKRAEYLLTLRGYIDPSSDETQKLEDHELIMQVLEANEVLEAAEKEEDLEELKGVNTKRVEESVKLIGELFERDELERVRVEVMRLRYWTNVGEGLRHWEPGRGVVLQH</sequence>
<dbReference type="Gene3D" id="1.20.1280.20">
    <property type="entry name" value="HscB, C-terminal domain"/>
    <property type="match status" value="1"/>
</dbReference>